<comment type="subcellular location">
    <subcellularLocation>
        <location evidence="1">Membrane</location>
        <topology evidence="1">Multi-pass membrane protein</topology>
    </subcellularLocation>
</comment>
<feature type="transmembrane region" description="Helical" evidence="6">
    <location>
        <begin position="360"/>
        <end position="382"/>
    </location>
</feature>
<keyword evidence="8" id="KW-1185">Reference proteome</keyword>
<protein>
    <submittedName>
        <fullName evidence="7">Uncharacterized protein</fullName>
    </submittedName>
</protein>
<evidence type="ECO:0000313" key="7">
    <source>
        <dbReference type="EMBL" id="KAG6409615.1"/>
    </source>
</evidence>
<dbReference type="Proteomes" id="UP000298416">
    <property type="component" value="Unassembled WGS sequence"/>
</dbReference>
<evidence type="ECO:0000256" key="1">
    <source>
        <dbReference type="ARBA" id="ARBA00004141"/>
    </source>
</evidence>
<feature type="transmembrane region" description="Helical" evidence="6">
    <location>
        <begin position="183"/>
        <end position="209"/>
    </location>
</feature>
<dbReference type="GO" id="GO:0016567">
    <property type="term" value="P:protein ubiquitination"/>
    <property type="evidence" value="ECO:0007669"/>
    <property type="project" value="TreeGrafter"/>
</dbReference>
<keyword evidence="3 6" id="KW-0812">Transmembrane</keyword>
<dbReference type="PANTHER" id="PTHR14255:SF1">
    <property type="entry name" value="SULFITE EXPORTER TAUE_SAFE FAMILY PROTEIN 3"/>
    <property type="match status" value="1"/>
</dbReference>
<evidence type="ECO:0000256" key="3">
    <source>
        <dbReference type="ARBA" id="ARBA00022692"/>
    </source>
</evidence>
<comment type="caution">
    <text evidence="7">The sequence shown here is derived from an EMBL/GenBank/DDBJ whole genome shotgun (WGS) entry which is preliminary data.</text>
</comment>
<organism evidence="7">
    <name type="scientific">Salvia splendens</name>
    <name type="common">Scarlet sage</name>
    <dbReference type="NCBI Taxonomy" id="180675"/>
    <lineage>
        <taxon>Eukaryota</taxon>
        <taxon>Viridiplantae</taxon>
        <taxon>Streptophyta</taxon>
        <taxon>Embryophyta</taxon>
        <taxon>Tracheophyta</taxon>
        <taxon>Spermatophyta</taxon>
        <taxon>Magnoliopsida</taxon>
        <taxon>eudicotyledons</taxon>
        <taxon>Gunneridae</taxon>
        <taxon>Pentapetalae</taxon>
        <taxon>asterids</taxon>
        <taxon>lamiids</taxon>
        <taxon>Lamiales</taxon>
        <taxon>Lamiaceae</taxon>
        <taxon>Nepetoideae</taxon>
        <taxon>Mentheae</taxon>
        <taxon>Salviinae</taxon>
        <taxon>Salvia</taxon>
        <taxon>Salvia subgen. Calosphace</taxon>
        <taxon>core Calosphace</taxon>
    </lineage>
</organism>
<dbReference type="AlphaFoldDB" id="A0A8X8X9X5"/>
<feature type="transmembrane region" description="Helical" evidence="6">
    <location>
        <begin position="229"/>
        <end position="262"/>
    </location>
</feature>
<name>A0A8X8X9X5_SALSN</name>
<dbReference type="GO" id="GO:0016020">
    <property type="term" value="C:membrane"/>
    <property type="evidence" value="ECO:0007669"/>
    <property type="project" value="UniProtKB-SubCell"/>
</dbReference>
<feature type="transmembrane region" description="Helical" evidence="6">
    <location>
        <begin position="403"/>
        <end position="432"/>
    </location>
</feature>
<feature type="transmembrane region" description="Helical" evidence="6">
    <location>
        <begin position="12"/>
        <end position="30"/>
    </location>
</feature>
<evidence type="ECO:0000256" key="6">
    <source>
        <dbReference type="SAM" id="Phobius"/>
    </source>
</evidence>
<dbReference type="Pfam" id="PF01925">
    <property type="entry name" value="TauE"/>
    <property type="match status" value="1"/>
</dbReference>
<feature type="transmembrane region" description="Helical" evidence="6">
    <location>
        <begin position="502"/>
        <end position="523"/>
    </location>
</feature>
<evidence type="ECO:0000256" key="5">
    <source>
        <dbReference type="ARBA" id="ARBA00023136"/>
    </source>
</evidence>
<dbReference type="PANTHER" id="PTHR14255">
    <property type="entry name" value="CEREBLON"/>
    <property type="match status" value="1"/>
</dbReference>
<accession>A0A8X8X9X5</accession>
<evidence type="ECO:0000256" key="2">
    <source>
        <dbReference type="ARBA" id="ARBA00009142"/>
    </source>
</evidence>
<comment type="similarity">
    <text evidence="2">Belongs to the 4-toluene sulfonate uptake permease (TSUP) (TC 2.A.102) family.</text>
</comment>
<feature type="transmembrane region" description="Helical" evidence="6">
    <location>
        <begin position="144"/>
        <end position="162"/>
    </location>
</feature>
<evidence type="ECO:0000313" key="8">
    <source>
        <dbReference type="Proteomes" id="UP000298416"/>
    </source>
</evidence>
<keyword evidence="4 6" id="KW-1133">Transmembrane helix</keyword>
<feature type="transmembrane region" description="Helical" evidence="6">
    <location>
        <begin position="471"/>
        <end position="490"/>
    </location>
</feature>
<dbReference type="EMBL" id="PNBA02000010">
    <property type="protein sequence ID" value="KAG6409615.1"/>
    <property type="molecule type" value="Genomic_DNA"/>
</dbReference>
<dbReference type="GO" id="GO:0031464">
    <property type="term" value="C:Cul4A-RING E3 ubiquitin ligase complex"/>
    <property type="evidence" value="ECO:0007669"/>
    <property type="project" value="TreeGrafter"/>
</dbReference>
<reference evidence="7" key="2">
    <citation type="submission" date="2020-08" db="EMBL/GenBank/DDBJ databases">
        <title>Plant Genome Project.</title>
        <authorList>
            <person name="Zhang R.-G."/>
        </authorList>
    </citation>
    <scope>NUCLEOTIDE SEQUENCE</scope>
    <source>
        <strain evidence="7">Huo1</strain>
        <tissue evidence="7">Leaf</tissue>
    </source>
</reference>
<feature type="transmembrane region" description="Helical" evidence="6">
    <location>
        <begin position="332"/>
        <end position="348"/>
    </location>
</feature>
<gene>
    <name evidence="7" type="ORF">SASPL_127655</name>
</gene>
<reference evidence="7" key="1">
    <citation type="submission" date="2018-01" db="EMBL/GenBank/DDBJ databases">
        <authorList>
            <person name="Mao J.F."/>
        </authorList>
    </citation>
    <scope>NUCLEOTIDE SEQUENCE</scope>
    <source>
        <strain evidence="7">Huo1</strain>
        <tissue evidence="7">Leaf</tissue>
    </source>
</reference>
<keyword evidence="5 6" id="KW-0472">Membrane</keyword>
<dbReference type="InterPro" id="IPR002781">
    <property type="entry name" value="TM_pro_TauE-like"/>
</dbReference>
<feature type="transmembrane region" description="Helical" evidence="6">
    <location>
        <begin position="444"/>
        <end position="464"/>
    </location>
</feature>
<evidence type="ECO:0000256" key="4">
    <source>
        <dbReference type="ARBA" id="ARBA00022989"/>
    </source>
</evidence>
<proteinExistence type="inferred from homology"/>
<sequence length="546" mass="59393">MAGNLEKWMAFGPFFTVVWSFLMAALFVSAERNLKQDTSSRNAAAESPRDLDFLSAVANFLWQENQSGYQHVWPLSCYWGVGWGKGVPYLIKHSVLDLDMLCGGGRDNTISLLDSYRDLAFNWQIIVGSVIGFLGAAFGSVGGVGGGGIFVPMLTLIIGFDAKSATAISKCERNEFGFCDIGCPFLAMISGVLDSIGMIMGAAASTVYYNLKLRHPTINMPIIDYDLAVLIQPMLMLGISIGVAFNVVFADWMVTVLLIILFIGTSTKAFFKGLETWNKETIMKKEAAKRSDTNGNGQEADYKLLPAGPSTEAKPFEEPSVGIIDNVCWKECGLLFFVWFAFLALQLIKSNTPTCSAIYWVVNFMQIPVALGVSGYEGFSLYKGYRKLGSKGDDGTNFKIHQLIIYGLFGILAGLVGGLLGLGGGFIMGPLFLELGIPPQVSSATATFAMMFSSSMSVVEYYLLKRFPVPYALYFIAIATVAALIGQHVVRRLIVVLGRASIIIFILASTIFISAISLGGVGISNMIGKIQRNEYMGFEDICKYDA</sequence>